<dbReference type="GO" id="GO:0016757">
    <property type="term" value="F:glycosyltransferase activity"/>
    <property type="evidence" value="ECO:0007669"/>
    <property type="project" value="UniProtKB-KW"/>
</dbReference>
<proteinExistence type="predicted"/>
<comment type="catalytic activity">
    <reaction evidence="8">
        <text>[GlcNAc-(1-&gt;4)-Mur2Ac(oyl-L-Ala-gamma-D-Glu-L-Lys-D-Ala-D-Ala)](n)-di-trans,octa-cis-undecaprenyl diphosphate + beta-D-GlcNAc-(1-&gt;4)-Mur2Ac(oyl-L-Ala-gamma-D-Glu-L-Lys-D-Ala-D-Ala)-di-trans,octa-cis-undecaprenyl diphosphate = [GlcNAc-(1-&gt;4)-Mur2Ac(oyl-L-Ala-gamma-D-Glu-L-Lys-D-Ala-D-Ala)](n+1)-di-trans,octa-cis-undecaprenyl diphosphate + di-trans,octa-cis-undecaprenyl diphosphate + H(+)</text>
        <dbReference type="Rhea" id="RHEA:23708"/>
        <dbReference type="Rhea" id="RHEA-COMP:9602"/>
        <dbReference type="Rhea" id="RHEA-COMP:9603"/>
        <dbReference type="ChEBI" id="CHEBI:15378"/>
        <dbReference type="ChEBI" id="CHEBI:58405"/>
        <dbReference type="ChEBI" id="CHEBI:60033"/>
        <dbReference type="ChEBI" id="CHEBI:78435"/>
        <dbReference type="EC" id="2.4.99.28"/>
    </reaction>
</comment>
<evidence type="ECO:0000256" key="3">
    <source>
        <dbReference type="ARBA" id="ARBA00022676"/>
    </source>
</evidence>
<comment type="caution">
    <text evidence="13">The sequence shown here is derived from an EMBL/GenBank/DDBJ whole genome shotgun (WGS) entry which is preliminary data.</text>
</comment>
<dbReference type="EMBL" id="JBHUHP010000001">
    <property type="protein sequence ID" value="MFD2089967.1"/>
    <property type="molecule type" value="Genomic_DNA"/>
</dbReference>
<evidence type="ECO:0000256" key="2">
    <source>
        <dbReference type="ARBA" id="ARBA00022670"/>
    </source>
</evidence>
<feature type="domain" description="Glycosyl transferase family 51" evidence="12">
    <location>
        <begin position="72"/>
        <end position="258"/>
    </location>
</feature>
<evidence type="ECO:0000313" key="14">
    <source>
        <dbReference type="Proteomes" id="UP001597402"/>
    </source>
</evidence>
<dbReference type="InterPro" id="IPR050396">
    <property type="entry name" value="Glycosyltr_51/Transpeptidase"/>
</dbReference>
<evidence type="ECO:0000256" key="5">
    <source>
        <dbReference type="ARBA" id="ARBA00022801"/>
    </source>
</evidence>
<dbReference type="PANTHER" id="PTHR32282">
    <property type="entry name" value="BINDING PROTEIN TRANSPEPTIDASE, PUTATIVE-RELATED"/>
    <property type="match status" value="1"/>
</dbReference>
<keyword evidence="10" id="KW-0812">Transmembrane</keyword>
<feature type="transmembrane region" description="Helical" evidence="10">
    <location>
        <begin position="12"/>
        <end position="36"/>
    </location>
</feature>
<keyword evidence="6" id="KW-0511">Multifunctional enzyme</keyword>
<evidence type="ECO:0000256" key="7">
    <source>
        <dbReference type="ARBA" id="ARBA00034000"/>
    </source>
</evidence>
<dbReference type="Pfam" id="PF00912">
    <property type="entry name" value="Transgly"/>
    <property type="match status" value="1"/>
</dbReference>
<gene>
    <name evidence="13" type="ORF">ACFSHS_00090</name>
</gene>
<dbReference type="InterPro" id="IPR001264">
    <property type="entry name" value="Glyco_trans_51"/>
</dbReference>
<keyword evidence="10" id="KW-1133">Transmembrane helix</keyword>
<dbReference type="InterPro" id="IPR036950">
    <property type="entry name" value="PBP_transglycosylase"/>
</dbReference>
<accession>A0ABW4X4F4</accession>
<feature type="domain" description="Penicillin-binding protein transpeptidase" evidence="11">
    <location>
        <begin position="351"/>
        <end position="649"/>
    </location>
</feature>
<dbReference type="Gene3D" id="3.40.710.10">
    <property type="entry name" value="DD-peptidase/beta-lactamase superfamily"/>
    <property type="match status" value="1"/>
</dbReference>
<keyword evidence="10" id="KW-0472">Membrane</keyword>
<dbReference type="InterPro" id="IPR001460">
    <property type="entry name" value="PCN-bd_Tpept"/>
</dbReference>
<organism evidence="13 14">
    <name type="scientific">Blastococcus deserti</name>
    <dbReference type="NCBI Taxonomy" id="2259033"/>
    <lineage>
        <taxon>Bacteria</taxon>
        <taxon>Bacillati</taxon>
        <taxon>Actinomycetota</taxon>
        <taxon>Actinomycetes</taxon>
        <taxon>Geodermatophilales</taxon>
        <taxon>Geodermatophilaceae</taxon>
        <taxon>Blastococcus</taxon>
    </lineage>
</organism>
<protein>
    <submittedName>
        <fullName evidence="13">Transglycosylase domain-containing protein</fullName>
        <ecNumber evidence="13">2.4.-.-</ecNumber>
    </submittedName>
</protein>
<comment type="catalytic activity">
    <reaction evidence="7">
        <text>Preferential cleavage: (Ac)2-L-Lys-D-Ala-|-D-Ala. Also transpeptidation of peptidyl-alanyl moieties that are N-acyl substituents of D-alanine.</text>
        <dbReference type="EC" id="3.4.16.4"/>
    </reaction>
</comment>
<evidence type="ECO:0000256" key="4">
    <source>
        <dbReference type="ARBA" id="ARBA00022679"/>
    </source>
</evidence>
<evidence type="ECO:0000256" key="1">
    <source>
        <dbReference type="ARBA" id="ARBA00022645"/>
    </source>
</evidence>
<feature type="region of interest" description="Disordered" evidence="9">
    <location>
        <begin position="655"/>
        <end position="737"/>
    </location>
</feature>
<keyword evidence="2" id="KW-0645">Protease</keyword>
<keyword evidence="3 13" id="KW-0328">Glycosyltransferase</keyword>
<feature type="compositionally biased region" description="Low complexity" evidence="9">
    <location>
        <begin position="708"/>
        <end position="717"/>
    </location>
</feature>
<evidence type="ECO:0000256" key="9">
    <source>
        <dbReference type="SAM" id="MobiDB-lite"/>
    </source>
</evidence>
<name>A0ABW4X4F4_9ACTN</name>
<keyword evidence="1" id="KW-0121">Carboxypeptidase</keyword>
<dbReference type="Gene3D" id="1.10.3810.10">
    <property type="entry name" value="Biosynthetic peptidoglycan transglycosylase-like"/>
    <property type="match status" value="1"/>
</dbReference>
<evidence type="ECO:0000256" key="6">
    <source>
        <dbReference type="ARBA" id="ARBA00023268"/>
    </source>
</evidence>
<dbReference type="Proteomes" id="UP001597402">
    <property type="component" value="Unassembled WGS sequence"/>
</dbReference>
<evidence type="ECO:0000256" key="10">
    <source>
        <dbReference type="SAM" id="Phobius"/>
    </source>
</evidence>
<feature type="compositionally biased region" description="Pro residues" evidence="9">
    <location>
        <begin position="658"/>
        <end position="707"/>
    </location>
</feature>
<sequence length="737" mass="77860">MSRRGHPRRRAAELLLLVAVPVAGALLAALLLPLFLGPGLLVRSNADLLAPLPVELGDRTPAGNTAVLAADGSVITHFYRHNRTPVDADAIADVMKQALIDIEDSRFYEHRGLDVEGTARALMRNVLAGTVLEGGSTITQQLVKQTLLQSAGTPQERLAATEESIGRKLREARLALTLERQLSKEEILTRYLNIVYFGSGAYGVQAAAQRYFGVDAAALDLGQAAMLAGLVQTPANDDPLTNPERARARRDQVLQRMHELGHITDQQLAELVGQPVAVNPTEPPPNGCAEAVVGGFFCDYLQRHLTGTLGVTQEQLETGGLTIRTTLRPDLQLAGDQAVVANLPLGDPLAGMFTAVEPGTGRVLAMSVNRRFGYDANDPTQESVNLNLVASQGAGSTYKVFVAAAALERGIPPWHTITTSDPYVSRVYKNGRAPYVVQNAGSYPATLDMTEALIRSSNTYFVALEDQLGSVEGPVRTAQRMGLFSLDPVADQVIGENRGSFTLGAEATSPLALASAYSTLAASGTQCDPTPVTEILDRDGVPLAGPDGAPLPTGPSCTPEAVRPDVATTLNQILVGDTALPIGTGTRAAIPGHQIAGKTGTSQDRYSVAFVGYTPQYAASVMILNPKENQDIGGYGGRLAAPIWRAAMEPILSAQAPVPFPPPGIPLTPPQPQPQPQPQPGPDPRPEPVPVPEPAAAPVEPEPPAPLPAEELPPVAQVPAEQFPPFEAPGFPFDDSD</sequence>
<dbReference type="SUPFAM" id="SSF56601">
    <property type="entry name" value="beta-lactamase/transpeptidase-like"/>
    <property type="match status" value="1"/>
</dbReference>
<dbReference type="RefSeq" id="WP_376870253.1">
    <property type="nucleotide sequence ID" value="NZ_JBHUHP010000001.1"/>
</dbReference>
<evidence type="ECO:0000259" key="11">
    <source>
        <dbReference type="Pfam" id="PF00905"/>
    </source>
</evidence>
<evidence type="ECO:0000259" key="12">
    <source>
        <dbReference type="Pfam" id="PF00912"/>
    </source>
</evidence>
<dbReference type="InterPro" id="IPR023346">
    <property type="entry name" value="Lysozyme-like_dom_sf"/>
</dbReference>
<keyword evidence="5" id="KW-0378">Hydrolase</keyword>
<dbReference type="Pfam" id="PF00905">
    <property type="entry name" value="Transpeptidase"/>
    <property type="match status" value="1"/>
</dbReference>
<dbReference type="PANTHER" id="PTHR32282:SF33">
    <property type="entry name" value="PEPTIDOGLYCAN GLYCOSYLTRANSFERASE"/>
    <property type="match status" value="1"/>
</dbReference>
<keyword evidence="14" id="KW-1185">Reference proteome</keyword>
<evidence type="ECO:0000313" key="13">
    <source>
        <dbReference type="EMBL" id="MFD2089967.1"/>
    </source>
</evidence>
<dbReference type="InterPro" id="IPR012338">
    <property type="entry name" value="Beta-lactam/transpept-like"/>
</dbReference>
<keyword evidence="4 13" id="KW-0808">Transferase</keyword>
<dbReference type="SUPFAM" id="SSF53955">
    <property type="entry name" value="Lysozyme-like"/>
    <property type="match status" value="1"/>
</dbReference>
<evidence type="ECO:0000256" key="8">
    <source>
        <dbReference type="ARBA" id="ARBA00049902"/>
    </source>
</evidence>
<dbReference type="EC" id="2.4.-.-" evidence="13"/>
<reference evidence="14" key="1">
    <citation type="journal article" date="2019" name="Int. J. Syst. Evol. Microbiol.">
        <title>The Global Catalogue of Microorganisms (GCM) 10K type strain sequencing project: providing services to taxonomists for standard genome sequencing and annotation.</title>
        <authorList>
            <consortium name="The Broad Institute Genomics Platform"/>
            <consortium name="The Broad Institute Genome Sequencing Center for Infectious Disease"/>
            <person name="Wu L."/>
            <person name="Ma J."/>
        </authorList>
    </citation>
    <scope>NUCLEOTIDE SEQUENCE [LARGE SCALE GENOMIC DNA]</scope>
    <source>
        <strain evidence="14">JCM 3338</strain>
    </source>
</reference>